<keyword evidence="11" id="KW-0333">Golgi apparatus</keyword>
<feature type="disulfide bond" evidence="20">
    <location>
        <begin position="382"/>
        <end position="415"/>
    </location>
</feature>
<dbReference type="InterPro" id="IPR012341">
    <property type="entry name" value="6hp_glycosidase-like_sf"/>
</dbReference>
<evidence type="ECO:0000256" key="4">
    <source>
        <dbReference type="ARBA" id="ARBA00007658"/>
    </source>
</evidence>
<evidence type="ECO:0000256" key="19">
    <source>
        <dbReference type="PIRSR" id="PIRSR601382-2"/>
    </source>
</evidence>
<dbReference type="FunFam" id="1.50.10.10:FF:000017">
    <property type="entry name" value="alpha-1,2-Mannosidase"/>
    <property type="match status" value="1"/>
</dbReference>
<comment type="catalytic activity">
    <reaction evidence="17">
        <text>N(4)-(alpha-D-Man-(1-&gt;2)-alpha-D-Man-(1-&gt;2)-alpha-D-Man-(1-&gt;3)-[alpha-D-Man-(1-&gt;2)-alpha-D-Man-(1-&gt;3)-[alpha-D-Man-(1-&gt;2)-alpha-D-Man-(1-&gt;6)]-alpha-D-Man-(1-&gt;6)]-beta-D-Man-(1-&gt;4)-beta-D-GlcNAc-(1-&gt;4)-beta-D-GlcNAc)-L-asparaginyl-[protein] (N-glucan mannose isomer 9A1,2,3B1,2,3) + 4 H2O = N(4)-(alpha-D-Man-(1-&gt;3)-[alpha-D-Man-(1-&gt;3)-[alpha-D-Man-(1-&gt;6)]-alpha-D-Man-(1-&gt;6)]-beta-D-Man-(1-&gt;4)-beta-D-GlcNAc-(1-&gt;4)-beta-D-GlcNAc)-L-asparaginyl-[protein] (N-glucan mannose isomer 5A1,2) + 4 beta-D-mannose</text>
        <dbReference type="Rhea" id="RHEA:56008"/>
        <dbReference type="Rhea" id="RHEA-COMP:14356"/>
        <dbReference type="Rhea" id="RHEA-COMP:14367"/>
        <dbReference type="ChEBI" id="CHEBI:15377"/>
        <dbReference type="ChEBI" id="CHEBI:28563"/>
        <dbReference type="ChEBI" id="CHEBI:59087"/>
        <dbReference type="ChEBI" id="CHEBI:139493"/>
        <dbReference type="EC" id="3.2.1.113"/>
    </reaction>
</comment>
<evidence type="ECO:0000256" key="13">
    <source>
        <dbReference type="ARBA" id="ARBA00023157"/>
    </source>
</evidence>
<dbReference type="PRINTS" id="PR00747">
    <property type="entry name" value="GLYHDRLASE47"/>
</dbReference>
<comment type="catalytic activity">
    <reaction evidence="16">
        <text>N(4)-(alpha-D-Man-(1-&gt;2)-alpha-D-Man-(1-&gt;2)-alpha-D-Man-(1-&gt;3)-[alpha-D-Man-(1-&gt;3)-[alpha-D-Man-(1-&gt;2)-alpha-D-Man-(1-&gt;6)]-alpha-D-Man-(1-&gt;6)]-beta-D-Man-(1-&gt;4)-beta-D-GlcNAc-(1-&gt;4)-beta-D-GlcNAc)-L-asparaginyl-[protein] (N-glucan mannose isomer 8A1,2,3B1,3) + 3 H2O = N(4)-(alpha-D-Man-(1-&gt;3)-[alpha-D-Man-(1-&gt;3)-[alpha-D-Man-(1-&gt;6)]-alpha-D-Man-(1-&gt;6)]-beta-D-Man-(1-&gt;4)-beta-D-GlcNAc-(1-&gt;4)-beta-D-GlcNAc)-L-asparaginyl-[protein] (N-glucan mannose isomer 5A1,2) + 3 beta-D-mannose</text>
        <dbReference type="Rhea" id="RHEA:56028"/>
        <dbReference type="Rhea" id="RHEA-COMP:14358"/>
        <dbReference type="Rhea" id="RHEA-COMP:14367"/>
        <dbReference type="ChEBI" id="CHEBI:15377"/>
        <dbReference type="ChEBI" id="CHEBI:28563"/>
        <dbReference type="ChEBI" id="CHEBI:59087"/>
        <dbReference type="ChEBI" id="CHEBI:60628"/>
        <dbReference type="EC" id="3.2.1.113"/>
    </reaction>
</comment>
<dbReference type="EC" id="3.2.1.-" evidence="21"/>
<dbReference type="GO" id="GO:0005783">
    <property type="term" value="C:endoplasmic reticulum"/>
    <property type="evidence" value="ECO:0007669"/>
    <property type="project" value="TreeGrafter"/>
</dbReference>
<evidence type="ECO:0000256" key="14">
    <source>
        <dbReference type="ARBA" id="ARBA00023180"/>
    </source>
</evidence>
<dbReference type="GO" id="GO:0006491">
    <property type="term" value="P:N-glycan processing"/>
    <property type="evidence" value="ECO:0007669"/>
    <property type="project" value="UniProtKB-ARBA"/>
</dbReference>
<keyword evidence="15 21" id="KW-0326">Glycosidase</keyword>
<keyword evidence="13 20" id="KW-1015">Disulfide bond</keyword>
<keyword evidence="8 19" id="KW-0106">Calcium</keyword>
<feature type="active site" evidence="18">
    <location>
        <position position="454"/>
    </location>
</feature>
<gene>
    <name evidence="23" type="ORF">ASIM_LOCUS13019</name>
</gene>
<dbReference type="AlphaFoldDB" id="A0A0M3JYQ6"/>
<feature type="binding site" evidence="19">
    <location>
        <position position="540"/>
    </location>
    <ligand>
        <name>Ca(2+)</name>
        <dbReference type="ChEBI" id="CHEBI:29108"/>
    </ligand>
</feature>
<evidence type="ECO:0000256" key="18">
    <source>
        <dbReference type="PIRSR" id="PIRSR601382-1"/>
    </source>
</evidence>
<evidence type="ECO:0000256" key="20">
    <source>
        <dbReference type="PIRSR" id="PIRSR601382-3"/>
    </source>
</evidence>
<feature type="active site" description="Proton donor" evidence="18">
    <location>
        <position position="429"/>
    </location>
</feature>
<accession>A0A0M3JYQ6</accession>
<evidence type="ECO:0000256" key="11">
    <source>
        <dbReference type="ARBA" id="ARBA00023034"/>
    </source>
</evidence>
<keyword evidence="10 22" id="KW-1133">Transmembrane helix</keyword>
<dbReference type="GO" id="GO:0000139">
    <property type="term" value="C:Golgi membrane"/>
    <property type="evidence" value="ECO:0007669"/>
    <property type="project" value="UniProtKB-SubCell"/>
</dbReference>
<evidence type="ECO:0000313" key="25">
    <source>
        <dbReference type="WBParaSite" id="ASIM_0001359101-mRNA-1"/>
    </source>
</evidence>
<dbReference type="EMBL" id="UYRR01031296">
    <property type="protein sequence ID" value="VDK48704.1"/>
    <property type="molecule type" value="Genomic_DNA"/>
</dbReference>
<evidence type="ECO:0000256" key="8">
    <source>
        <dbReference type="ARBA" id="ARBA00022837"/>
    </source>
</evidence>
<comment type="subcellular location">
    <subcellularLocation>
        <location evidence="2">Golgi apparatus membrane</location>
        <topology evidence="2">Single-pass type II membrane protein</topology>
    </subcellularLocation>
</comment>
<evidence type="ECO:0000256" key="10">
    <source>
        <dbReference type="ARBA" id="ARBA00022989"/>
    </source>
</evidence>
<organism evidence="25">
    <name type="scientific">Anisakis simplex</name>
    <name type="common">Herring worm</name>
    <dbReference type="NCBI Taxonomy" id="6269"/>
    <lineage>
        <taxon>Eukaryota</taxon>
        <taxon>Metazoa</taxon>
        <taxon>Ecdysozoa</taxon>
        <taxon>Nematoda</taxon>
        <taxon>Chromadorea</taxon>
        <taxon>Rhabditida</taxon>
        <taxon>Spirurina</taxon>
        <taxon>Ascaridomorpha</taxon>
        <taxon>Ascaridoidea</taxon>
        <taxon>Anisakidae</taxon>
        <taxon>Anisakis</taxon>
        <taxon>Anisakis simplex complex</taxon>
    </lineage>
</organism>
<name>A0A0M3JYQ6_ANISI</name>
<keyword evidence="24" id="KW-1185">Reference proteome</keyword>
<dbReference type="WBParaSite" id="ASIM_0001359101-mRNA-1">
    <property type="protein sequence ID" value="ASIM_0001359101-mRNA-1"/>
    <property type="gene ID" value="ASIM_0001359101"/>
</dbReference>
<dbReference type="InterPro" id="IPR001382">
    <property type="entry name" value="Glyco_hydro_47"/>
</dbReference>
<dbReference type="OrthoDB" id="8118055at2759"/>
<dbReference type="Proteomes" id="UP000267096">
    <property type="component" value="Unassembled WGS sequence"/>
</dbReference>
<dbReference type="SUPFAM" id="SSF48225">
    <property type="entry name" value="Seven-hairpin glycosidases"/>
    <property type="match status" value="1"/>
</dbReference>
<evidence type="ECO:0000256" key="17">
    <source>
        <dbReference type="ARBA" id="ARBA00048605"/>
    </source>
</evidence>
<sequence>MAFRSRERLFITFGLLVILFIIIAIINLPNSEDVNFRSLQVVRDIAKRRIAQSNDREILREKIEKANIPAPPLPPMNMSGEVGTNQRRRPIDLEMAKRRNFVKKMTKFAWDSYVQYAWGMNELRPISRTGHSASIFGNGETGATIVDALDTLYLMDLKDEFRQARNWVANSLDLAKSDGDMSVFEMNIRFVGGLLSAFALTNDTVFRDKAEQIADLLLPAFNTPTGIPYAVFNARTGRVNNWSWATGGCSILSEFGSLHLEFEYLSRITNRTVFYEKVARIREVLSSIEKPDGLYRNYLNPKTGKWGQKHISVGALGDSFYEYLLKSWLQSNKQDQQAKQLYDDAVSAIKKHLLHFSKQSNLAYFAEMKGTRVEHKMDHLACFIGGLFALESMNEDSLAGKNDALDLAKQIGNTCHESYIRSAIGIGPESFRFTSDIEAVAVSDREKYYIQRPEVIEAWFYLWRATHDEKYRDWCWDAAQAIQNYCRTDAGYSGIRDVYKENVDHDDVQQSFLFAETFKYLYLVFSDDDTLSLDKWVFNTEAHPLPIITSKST</sequence>
<dbReference type="GO" id="GO:0004571">
    <property type="term" value="F:mannosyl-oligosaccharide 1,2-alpha-mannosidase activity"/>
    <property type="evidence" value="ECO:0007669"/>
    <property type="project" value="UniProtKB-EC"/>
</dbReference>
<keyword evidence="9" id="KW-0735">Signal-anchor</keyword>
<evidence type="ECO:0000256" key="15">
    <source>
        <dbReference type="ARBA" id="ARBA00023295"/>
    </source>
</evidence>
<keyword evidence="7 21" id="KW-0378">Hydrolase</keyword>
<dbReference type="PANTHER" id="PTHR11742:SF6">
    <property type="entry name" value="MANNOSYL-OLIGOSACCHARIDE ALPHA-1,2-MANNOSIDASE IA-RELATED"/>
    <property type="match status" value="1"/>
</dbReference>
<dbReference type="Gene3D" id="1.50.10.10">
    <property type="match status" value="1"/>
</dbReference>
<evidence type="ECO:0000256" key="5">
    <source>
        <dbReference type="ARBA" id="ARBA00022692"/>
    </source>
</evidence>
<dbReference type="InterPro" id="IPR036026">
    <property type="entry name" value="Seven-hairpin_glycosidases"/>
</dbReference>
<evidence type="ECO:0000256" key="22">
    <source>
        <dbReference type="SAM" id="Phobius"/>
    </source>
</evidence>
<evidence type="ECO:0000313" key="24">
    <source>
        <dbReference type="Proteomes" id="UP000267096"/>
    </source>
</evidence>
<dbReference type="GO" id="GO:0005509">
    <property type="term" value="F:calcium ion binding"/>
    <property type="evidence" value="ECO:0007669"/>
    <property type="project" value="InterPro"/>
</dbReference>
<dbReference type="InterPro" id="IPR050749">
    <property type="entry name" value="Glycosyl_Hydrolase_47"/>
</dbReference>
<evidence type="ECO:0000256" key="6">
    <source>
        <dbReference type="ARBA" id="ARBA00022723"/>
    </source>
</evidence>
<dbReference type="PANTHER" id="PTHR11742">
    <property type="entry name" value="MANNOSYL-OLIGOSACCHARIDE ALPHA-1,2-MANNOSIDASE-RELATED"/>
    <property type="match status" value="1"/>
</dbReference>
<feature type="active site" description="Proton donor" evidence="18">
    <location>
        <position position="185"/>
    </location>
</feature>
<evidence type="ECO:0000256" key="21">
    <source>
        <dbReference type="RuleBase" id="RU361193"/>
    </source>
</evidence>
<evidence type="ECO:0000313" key="23">
    <source>
        <dbReference type="EMBL" id="VDK48704.1"/>
    </source>
</evidence>
<dbReference type="GO" id="GO:0005975">
    <property type="term" value="P:carbohydrate metabolic process"/>
    <property type="evidence" value="ECO:0007669"/>
    <property type="project" value="InterPro"/>
</dbReference>
<evidence type="ECO:0000256" key="1">
    <source>
        <dbReference type="ARBA" id="ARBA00001913"/>
    </source>
</evidence>
<evidence type="ECO:0000256" key="2">
    <source>
        <dbReference type="ARBA" id="ARBA00004323"/>
    </source>
</evidence>
<keyword evidence="14" id="KW-0325">Glycoprotein</keyword>
<evidence type="ECO:0000256" key="3">
    <source>
        <dbReference type="ARBA" id="ARBA00004922"/>
    </source>
</evidence>
<reference evidence="25" key="1">
    <citation type="submission" date="2017-02" db="UniProtKB">
        <authorList>
            <consortium name="WormBaseParasite"/>
        </authorList>
    </citation>
    <scope>IDENTIFICATION</scope>
</reference>
<dbReference type="Pfam" id="PF01532">
    <property type="entry name" value="Glyco_hydro_47"/>
    <property type="match status" value="1"/>
</dbReference>
<comment type="similarity">
    <text evidence="4 21">Belongs to the glycosyl hydrolase 47 family.</text>
</comment>
<evidence type="ECO:0000256" key="16">
    <source>
        <dbReference type="ARBA" id="ARBA00047669"/>
    </source>
</evidence>
<proteinExistence type="inferred from homology"/>
<comment type="cofactor">
    <cofactor evidence="1 19">
        <name>Ca(2+)</name>
        <dbReference type="ChEBI" id="CHEBI:29108"/>
    </cofactor>
</comment>
<keyword evidence="12 22" id="KW-0472">Membrane</keyword>
<keyword evidence="6 19" id="KW-0479">Metal-binding</keyword>
<evidence type="ECO:0000256" key="9">
    <source>
        <dbReference type="ARBA" id="ARBA00022968"/>
    </source>
</evidence>
<evidence type="ECO:0000256" key="12">
    <source>
        <dbReference type="ARBA" id="ARBA00023136"/>
    </source>
</evidence>
<reference evidence="23 24" key="2">
    <citation type="submission" date="2018-11" db="EMBL/GenBank/DDBJ databases">
        <authorList>
            <consortium name="Pathogen Informatics"/>
        </authorList>
    </citation>
    <scope>NUCLEOTIDE SEQUENCE [LARGE SCALE GENOMIC DNA]</scope>
</reference>
<protein>
    <recommendedName>
        <fullName evidence="21">alpha-1,2-Mannosidase</fullName>
        <ecNumber evidence="21">3.2.1.-</ecNumber>
    </recommendedName>
</protein>
<evidence type="ECO:0000256" key="7">
    <source>
        <dbReference type="ARBA" id="ARBA00022801"/>
    </source>
</evidence>
<feature type="transmembrane region" description="Helical" evidence="22">
    <location>
        <begin position="9"/>
        <end position="28"/>
    </location>
</feature>
<comment type="pathway">
    <text evidence="3">Protein modification; protein glycosylation.</text>
</comment>
<keyword evidence="5 22" id="KW-0812">Transmembrane</keyword>
<feature type="active site" evidence="18">
    <location>
        <position position="318"/>
    </location>
</feature>